<evidence type="ECO:0000256" key="1">
    <source>
        <dbReference type="SAM" id="MobiDB-lite"/>
    </source>
</evidence>
<dbReference type="RefSeq" id="WP_100203478.1">
    <property type="nucleotide sequence ID" value="NZ_PGGW01000061.1"/>
</dbReference>
<feature type="transmembrane region" description="Helical" evidence="2">
    <location>
        <begin position="144"/>
        <end position="163"/>
    </location>
</feature>
<gene>
    <name evidence="3" type="ORF">CUT44_21035</name>
</gene>
<dbReference type="AlphaFoldDB" id="A0A2M8LUX6"/>
<feature type="transmembrane region" description="Helical" evidence="2">
    <location>
        <begin position="384"/>
        <end position="407"/>
    </location>
</feature>
<feature type="transmembrane region" description="Helical" evidence="2">
    <location>
        <begin position="303"/>
        <end position="326"/>
    </location>
</feature>
<evidence type="ECO:0000313" key="3">
    <source>
        <dbReference type="EMBL" id="PJE95753.1"/>
    </source>
</evidence>
<accession>A0A2M8LUX6</accession>
<sequence>MSGTLRLVPGAPAPGDPAAPGPRARPGHGRRHRPAWAADPLDALAGELAEVCAAAVHPDEIAAHLEAGGLTNEQIQRRYGRRDTFEAAAELFDLVPRAHPEPPPGPDPWRADAGTAMLRGLVFTLPGLGYALGASFLTGPPDRFGLPAGTAALAVSALTGWAWNQALAHRAYAALAAGGREAAGRVLRGGGPLGALVAFAAALLVAAAVPAGGAALAFAAGQAVYLAGATALLVLGRERLLLLALAPLAAGAAPLPWTDPPPGLRAAVLAGTVCAVTAAAARETARAAGGTGGTGGPGGSVRGWAASLPYGLFGLGCGVLTTLAALGDVLRHGAGAPVAGHVVVALTLSMGAAEWLLYRCRGGALAALAASTTAAGLPWRTGLVLVRCLAGYLAVLAVLVLVAGALWPGVSRAEAADPVRVSAVLALGAVLWTGLLLQAFGAARLPALTVLAAAGAETAAFGWGAPGPLGPAGPAAVPLAVCGTAAAVLTVAATVLTGRVTAHR</sequence>
<evidence type="ECO:0000256" key="2">
    <source>
        <dbReference type="SAM" id="Phobius"/>
    </source>
</evidence>
<keyword evidence="2" id="KW-0812">Transmembrane</keyword>
<evidence type="ECO:0000313" key="4">
    <source>
        <dbReference type="Proteomes" id="UP000230407"/>
    </source>
</evidence>
<feature type="transmembrane region" description="Helical" evidence="2">
    <location>
        <begin position="475"/>
        <end position="496"/>
    </location>
</feature>
<keyword evidence="4" id="KW-1185">Reference proteome</keyword>
<name>A0A2M8LUX6_9ACTN</name>
<feature type="transmembrane region" description="Helical" evidence="2">
    <location>
        <begin position="215"/>
        <end position="235"/>
    </location>
</feature>
<dbReference type="Proteomes" id="UP000230407">
    <property type="component" value="Unassembled WGS sequence"/>
</dbReference>
<comment type="caution">
    <text evidence="3">The sequence shown here is derived from an EMBL/GenBank/DDBJ whole genome shotgun (WGS) entry which is preliminary data.</text>
</comment>
<feature type="compositionally biased region" description="Basic residues" evidence="1">
    <location>
        <begin position="25"/>
        <end position="34"/>
    </location>
</feature>
<feature type="transmembrane region" description="Helical" evidence="2">
    <location>
        <begin position="190"/>
        <end position="209"/>
    </location>
</feature>
<feature type="region of interest" description="Disordered" evidence="1">
    <location>
        <begin position="1"/>
        <end position="34"/>
    </location>
</feature>
<feature type="transmembrane region" description="Helical" evidence="2">
    <location>
        <begin position="338"/>
        <end position="358"/>
    </location>
</feature>
<feature type="transmembrane region" description="Helical" evidence="2">
    <location>
        <begin position="445"/>
        <end position="463"/>
    </location>
</feature>
<organism evidence="3 4">
    <name type="scientific">Streptomyces carminius</name>
    <dbReference type="NCBI Taxonomy" id="2665496"/>
    <lineage>
        <taxon>Bacteria</taxon>
        <taxon>Bacillati</taxon>
        <taxon>Actinomycetota</taxon>
        <taxon>Actinomycetes</taxon>
        <taxon>Kitasatosporales</taxon>
        <taxon>Streptomycetaceae</taxon>
        <taxon>Streptomyces</taxon>
    </lineage>
</organism>
<feature type="transmembrane region" description="Helical" evidence="2">
    <location>
        <begin position="419"/>
        <end position="438"/>
    </location>
</feature>
<feature type="transmembrane region" description="Helical" evidence="2">
    <location>
        <begin position="120"/>
        <end position="138"/>
    </location>
</feature>
<feature type="compositionally biased region" description="Pro residues" evidence="1">
    <location>
        <begin position="11"/>
        <end position="20"/>
    </location>
</feature>
<dbReference type="EMBL" id="PGGW01000061">
    <property type="protein sequence ID" value="PJE95753.1"/>
    <property type="molecule type" value="Genomic_DNA"/>
</dbReference>
<reference evidence="3 4" key="1">
    <citation type="submission" date="2017-11" db="EMBL/GenBank/DDBJ databases">
        <title>Streptomyces carmine sp. nov., a novel actinomycete isolated from Sophora alopecuroides in Xinjiang, China.</title>
        <authorList>
            <person name="Wang Y."/>
            <person name="Luo X."/>
            <person name="Wan C."/>
            <person name="Zhang L."/>
        </authorList>
    </citation>
    <scope>NUCLEOTIDE SEQUENCE [LARGE SCALE GENOMIC DNA]</scope>
    <source>
        <strain evidence="3 4">TRM SA0054</strain>
    </source>
</reference>
<protein>
    <submittedName>
        <fullName evidence="3">Uncharacterized protein</fullName>
    </submittedName>
</protein>
<keyword evidence="2" id="KW-1133">Transmembrane helix</keyword>
<proteinExistence type="predicted"/>
<keyword evidence="2" id="KW-0472">Membrane</keyword>